<feature type="compositionally biased region" description="Polar residues" evidence="9">
    <location>
        <begin position="425"/>
        <end position="435"/>
    </location>
</feature>
<feature type="transmembrane region" description="Helical" evidence="10">
    <location>
        <begin position="6"/>
        <end position="30"/>
    </location>
</feature>
<dbReference type="SMART" id="SM00388">
    <property type="entry name" value="HisKA"/>
    <property type="match status" value="1"/>
</dbReference>
<dbReference type="Gene3D" id="1.10.287.130">
    <property type="match status" value="1"/>
</dbReference>
<evidence type="ECO:0000256" key="5">
    <source>
        <dbReference type="ARBA" id="ARBA00022679"/>
    </source>
</evidence>
<dbReference type="Gene3D" id="3.30.565.10">
    <property type="entry name" value="Histidine kinase-like ATPase, C-terminal domain"/>
    <property type="match status" value="1"/>
</dbReference>
<dbReference type="PANTHER" id="PTHR45453:SF1">
    <property type="entry name" value="PHOSPHATE REGULON SENSOR PROTEIN PHOR"/>
    <property type="match status" value="1"/>
</dbReference>
<feature type="domain" description="Histidine kinase" evidence="11">
    <location>
        <begin position="157"/>
        <end position="354"/>
    </location>
</feature>
<name>A0A7W7W9R8_9ACTN</name>
<dbReference type="PANTHER" id="PTHR45453">
    <property type="entry name" value="PHOSPHATE REGULON SENSOR PROTEIN PHOR"/>
    <property type="match status" value="1"/>
</dbReference>
<feature type="region of interest" description="Disordered" evidence="9">
    <location>
        <begin position="373"/>
        <end position="444"/>
    </location>
</feature>
<evidence type="ECO:0000256" key="6">
    <source>
        <dbReference type="ARBA" id="ARBA00022777"/>
    </source>
</evidence>
<dbReference type="InterPro" id="IPR050351">
    <property type="entry name" value="BphY/WalK/GraS-like"/>
</dbReference>
<dbReference type="EC" id="2.7.13.3" evidence="3"/>
<dbReference type="InterPro" id="IPR003661">
    <property type="entry name" value="HisK_dim/P_dom"/>
</dbReference>
<dbReference type="SUPFAM" id="SSF47384">
    <property type="entry name" value="Homodimeric domain of signal transducing histidine kinase"/>
    <property type="match status" value="1"/>
</dbReference>
<evidence type="ECO:0000256" key="2">
    <source>
        <dbReference type="ARBA" id="ARBA00004236"/>
    </source>
</evidence>
<dbReference type="GO" id="GO:0004721">
    <property type="term" value="F:phosphoprotein phosphatase activity"/>
    <property type="evidence" value="ECO:0007669"/>
    <property type="project" value="TreeGrafter"/>
</dbReference>
<dbReference type="InterPro" id="IPR005467">
    <property type="entry name" value="His_kinase_dom"/>
</dbReference>
<dbReference type="EMBL" id="JACHJU010000001">
    <property type="protein sequence ID" value="MBB4938370.1"/>
    <property type="molecule type" value="Genomic_DNA"/>
</dbReference>
<dbReference type="InterPro" id="IPR036890">
    <property type="entry name" value="HATPase_C_sf"/>
</dbReference>
<evidence type="ECO:0000313" key="13">
    <source>
        <dbReference type="Proteomes" id="UP000534286"/>
    </source>
</evidence>
<gene>
    <name evidence="12" type="ORF">FHR32_002675</name>
</gene>
<dbReference type="GO" id="GO:0005886">
    <property type="term" value="C:plasma membrane"/>
    <property type="evidence" value="ECO:0007669"/>
    <property type="project" value="UniProtKB-SubCell"/>
</dbReference>
<dbReference type="AlphaFoldDB" id="A0A7W7W9R8"/>
<dbReference type="FunFam" id="1.10.287.130:FF:000001">
    <property type="entry name" value="Two-component sensor histidine kinase"/>
    <property type="match status" value="1"/>
</dbReference>
<keyword evidence="10" id="KW-0812">Transmembrane</keyword>
<organism evidence="12 13">
    <name type="scientific">Streptosporangium album</name>
    <dbReference type="NCBI Taxonomy" id="47479"/>
    <lineage>
        <taxon>Bacteria</taxon>
        <taxon>Bacillati</taxon>
        <taxon>Actinomycetota</taxon>
        <taxon>Actinomycetes</taxon>
        <taxon>Streptosporangiales</taxon>
        <taxon>Streptosporangiaceae</taxon>
        <taxon>Streptosporangium</taxon>
    </lineage>
</organism>
<dbReference type="CDD" id="cd00075">
    <property type="entry name" value="HATPase"/>
    <property type="match status" value="1"/>
</dbReference>
<keyword evidence="13" id="KW-1185">Reference proteome</keyword>
<evidence type="ECO:0000256" key="4">
    <source>
        <dbReference type="ARBA" id="ARBA00022553"/>
    </source>
</evidence>
<dbReference type="SUPFAM" id="SSF55874">
    <property type="entry name" value="ATPase domain of HSP90 chaperone/DNA topoisomerase II/histidine kinase"/>
    <property type="match status" value="1"/>
</dbReference>
<comment type="catalytic activity">
    <reaction evidence="1">
        <text>ATP + protein L-histidine = ADP + protein N-phospho-L-histidine.</text>
        <dbReference type="EC" id="2.7.13.3"/>
    </reaction>
</comment>
<feature type="compositionally biased region" description="Basic residues" evidence="9">
    <location>
        <begin position="395"/>
        <end position="406"/>
    </location>
</feature>
<reference evidence="12 13" key="1">
    <citation type="submission" date="2020-08" db="EMBL/GenBank/DDBJ databases">
        <title>Sequencing the genomes of 1000 actinobacteria strains.</title>
        <authorList>
            <person name="Klenk H.-P."/>
        </authorList>
    </citation>
    <scope>NUCLEOTIDE SEQUENCE [LARGE SCALE GENOMIC DNA]</scope>
    <source>
        <strain evidence="12 13">DSM 43023</strain>
    </source>
</reference>
<feature type="transmembrane region" description="Helical" evidence="10">
    <location>
        <begin position="37"/>
        <end position="58"/>
    </location>
</feature>
<evidence type="ECO:0000256" key="9">
    <source>
        <dbReference type="SAM" id="MobiDB-lite"/>
    </source>
</evidence>
<keyword evidence="6 12" id="KW-0418">Kinase</keyword>
<dbReference type="GO" id="GO:0000155">
    <property type="term" value="F:phosphorelay sensor kinase activity"/>
    <property type="evidence" value="ECO:0007669"/>
    <property type="project" value="InterPro"/>
</dbReference>
<dbReference type="InterPro" id="IPR036097">
    <property type="entry name" value="HisK_dim/P_sf"/>
</dbReference>
<evidence type="ECO:0000256" key="8">
    <source>
        <dbReference type="ARBA" id="ARBA00039401"/>
    </source>
</evidence>
<evidence type="ECO:0000313" key="12">
    <source>
        <dbReference type="EMBL" id="MBB4938370.1"/>
    </source>
</evidence>
<accession>A0A7W7W9R8</accession>
<keyword evidence="4" id="KW-0597">Phosphoprotein</keyword>
<keyword evidence="10" id="KW-1133">Transmembrane helix</keyword>
<keyword evidence="10" id="KW-0472">Membrane</keyword>
<feature type="transmembrane region" description="Helical" evidence="10">
    <location>
        <begin position="70"/>
        <end position="90"/>
    </location>
</feature>
<evidence type="ECO:0000256" key="1">
    <source>
        <dbReference type="ARBA" id="ARBA00000085"/>
    </source>
</evidence>
<dbReference type="RefSeq" id="WP_246466135.1">
    <property type="nucleotide sequence ID" value="NZ_BAABEK010000045.1"/>
</dbReference>
<protein>
    <recommendedName>
        <fullName evidence="8">Sensor-like histidine kinase SenX3</fullName>
        <ecNumber evidence="3">2.7.13.3</ecNumber>
    </recommendedName>
</protein>
<evidence type="ECO:0000256" key="3">
    <source>
        <dbReference type="ARBA" id="ARBA00012438"/>
    </source>
</evidence>
<evidence type="ECO:0000256" key="7">
    <source>
        <dbReference type="ARBA" id="ARBA00023012"/>
    </source>
</evidence>
<proteinExistence type="predicted"/>
<keyword evidence="5" id="KW-0808">Transferase</keyword>
<dbReference type="Pfam" id="PF00512">
    <property type="entry name" value="HisKA"/>
    <property type="match status" value="1"/>
</dbReference>
<comment type="caution">
    <text evidence="12">The sequence shown here is derived from an EMBL/GenBank/DDBJ whole genome shotgun (WGS) entry which is preliminary data.</text>
</comment>
<dbReference type="Proteomes" id="UP000534286">
    <property type="component" value="Unassembled WGS sequence"/>
</dbReference>
<dbReference type="CDD" id="cd00082">
    <property type="entry name" value="HisKA"/>
    <property type="match status" value="1"/>
</dbReference>
<evidence type="ECO:0000259" key="11">
    <source>
        <dbReference type="PROSITE" id="PS50109"/>
    </source>
</evidence>
<comment type="subcellular location">
    <subcellularLocation>
        <location evidence="2">Cell membrane</location>
    </subcellularLocation>
</comment>
<dbReference type="InterPro" id="IPR003594">
    <property type="entry name" value="HATPase_dom"/>
</dbReference>
<dbReference type="SMART" id="SM00387">
    <property type="entry name" value="HATPase_c"/>
    <property type="match status" value="1"/>
</dbReference>
<dbReference type="PROSITE" id="PS50109">
    <property type="entry name" value="HIS_KIN"/>
    <property type="match status" value="1"/>
</dbReference>
<keyword evidence="7" id="KW-0902">Two-component regulatory system</keyword>
<dbReference type="Pfam" id="PF02518">
    <property type="entry name" value="HATPase_c"/>
    <property type="match status" value="1"/>
</dbReference>
<sequence length="444" mass="46361">MTPEILLIVAVTAGLGLLVALAGLGAMRLLRERSIGVMLAVVAVVTVLATVGGVVAITLKMIIEGTPRDIVLSVVAVGGLVGLGVATVLARRVVAASRKLVAAVHAVPPSGAFDPPRGLPAELDTIARTLEEAYERLRLGHERERALESARRELVAWVSHDLRTPLAGMRAMAEALEDGVAADPETVSRYHTQIRLEVERLSGMVGDLFELSRIHAGTLRLSRSRIGLGDLIADALAGVEPLARAKGVRLAGEVDEVVPVQADAGELSRALRNLVVNAIRNTPGDGTVWVRALVEDGIACLQVADCCGGIPADDLSRVFDVAFRGEAARTPNADGAGAGLGLAIARGIVEARRGPGQGGVGVRGACLPRPCGEQAGPRSRLRAGQGGQGSPGCPRRPRRRRARHAGMRSASWDCRKTRPWPGRSGTATATCSYGSAGSGAPHRW</sequence>
<evidence type="ECO:0000256" key="10">
    <source>
        <dbReference type="SAM" id="Phobius"/>
    </source>
</evidence>
<dbReference type="GO" id="GO:0016036">
    <property type="term" value="P:cellular response to phosphate starvation"/>
    <property type="evidence" value="ECO:0007669"/>
    <property type="project" value="TreeGrafter"/>
</dbReference>